<evidence type="ECO:0000313" key="1">
    <source>
        <dbReference type="EMBL" id="XKM42899.1"/>
    </source>
</evidence>
<evidence type="ECO:0000313" key="2">
    <source>
        <dbReference type="Proteomes" id="UP000078465"/>
    </source>
</evidence>
<organism evidence="1 2">
    <name type="scientific">Rhizobium ruizarguesonis</name>
    <dbReference type="NCBI Taxonomy" id="2081791"/>
    <lineage>
        <taxon>Bacteria</taxon>
        <taxon>Pseudomonadati</taxon>
        <taxon>Pseudomonadota</taxon>
        <taxon>Alphaproteobacteria</taxon>
        <taxon>Hyphomicrobiales</taxon>
        <taxon>Rhizobiaceae</taxon>
        <taxon>Rhizobium/Agrobacterium group</taxon>
        <taxon>Rhizobium</taxon>
    </lineage>
</organism>
<dbReference type="Proteomes" id="UP000078465">
    <property type="component" value="Chromosome"/>
</dbReference>
<protein>
    <submittedName>
        <fullName evidence="1">1-deoxy-D-xylulose-5-phosphate synthase</fullName>
        <ecNumber evidence="1">2.2.1.7</ecNumber>
    </submittedName>
</protein>
<reference evidence="1" key="1">
    <citation type="submission" date="2024-10" db="EMBL/GenBank/DDBJ databases">
        <title>Strain of Rhizobium-related bacteria isolated fromm roots of Vavilovia formosa.</title>
        <authorList>
            <person name="Kimeklis A."/>
            <person name="Afonin A."/>
        </authorList>
    </citation>
    <scope>NUCLEOTIDE SEQUENCE</scope>
    <source>
        <strain evidence="1">Vaf-46</strain>
    </source>
</reference>
<name>A0ACD5EV20_9HYPH</name>
<dbReference type="EC" id="2.2.1.7" evidence="1"/>
<keyword evidence="1" id="KW-0808">Transferase</keyword>
<accession>A0ACD5EV20</accession>
<gene>
    <name evidence="1" type="primary">dxs</name>
    <name evidence="1" type="ORF">A4U53_028965</name>
</gene>
<proteinExistence type="predicted"/>
<sequence>MKRNKEKQERAPARDTTAEDPLLDQVIYPADLRKLEDRDLPQLAREVRDEMIDAVSRTGGHLGAGLGVVELTIAIHSVFDTPDDRLIFDVGHQCYPHKILTGRRDRIRTLRQEDGLSGFTRRAESEYDPFGAAHSSTSISAGLGMAIAADLDKSDRRVIAVIGDGAMSAGMAYEALNNAGALDARLIVILNDNDMSIAPPTGAMSAYLARLASGRTYMGFRDLGKKLTAYLGKNIDRAITRAVEHARGYVTGGTMFEEMGFYHIGPIDGHSFDHLLPVLRNVRDNGRGPVLIHVVTQKGKGYPPAEAAADKYHGVNKFDVITGAQARVKPNAPSYTSVFAEALVQEATLDDKIVGITAAMPNGTGLDKLAEAFPSRCFDVGIAEQHAVTFAAGLAAEGYKPFAALYSTFLQRAYDQVVHDVAIQGLPVRFPIDRAGFVGADGPTHAGSFDTTFLTTLPGFVVMAAADEAELKHMVRTAVAYDGGPISFRYPRGEGVGVDMPARGEILQIGKGRIVKEGTKVALLSFGTRLADCLLAAEDLDAAGLSTTVADARFAKPLDHDLIRQLARHHEMVITVEEGAIGGFGSHVMHFLATEGLLDNGLKLRSLVMPDIWMEQAKPEAMNAHAGLDRAGIVSTVFRALGRGVAVGVGVAG</sequence>
<dbReference type="EMBL" id="CP171853">
    <property type="protein sequence ID" value="XKM42899.1"/>
    <property type="molecule type" value="Genomic_DNA"/>
</dbReference>